<evidence type="ECO:0000256" key="1">
    <source>
        <dbReference type="SAM" id="MobiDB-lite"/>
    </source>
</evidence>
<dbReference type="InterPro" id="IPR029498">
    <property type="entry name" value="HeLo_dom"/>
</dbReference>
<dbReference type="InterPro" id="IPR011009">
    <property type="entry name" value="Kinase-like_dom_sf"/>
</dbReference>
<sequence>MADMTFAAIGVAANAFDFAMKVYTIFQAAIDFPETSDKLVLQLDIERARLQMWGEASGASQGALCSELSLFQGIVDGILQRLANLLQDSSRLMEEFGLVEATDAGETMESRRSVSFSRVKDLLRERSSKNPEADRIPTIRRIRWAISSKSKFESLVNTIRGFTTNLWELLTESQQATISHRLHRVKIQAVAVCDDASGLKMLQEVSENDCNSQDMFSMALRKSILVSESGQEASTVESGVSIQKLLKQDFILPEDFAQATYSRCIALYKPRFAAEESRYVLIEKKRYDSNISSEDRVHLHHRLHRLIMLLNASSTDGIRAALPRCMGYWSEHEQNCWYLVYQEPFLPHSILPPLPNIGQGPISITMGQPRSLLSLLQSSIKPSLECRLALAGTLAKVLSQLYGSEWLHKSIRSDNIVFPHAPPNGPSNKPAKDSKGSLSNSNFDLSDPLITGFEYSRQYTESVSIDYVSEDLAEAIYRHPDYQGDASNKAGYRMAYDVFSFGLVLAEIAWWVPMEKIYGETMRKQPSGTESGGNRGVTPSERGWEWNARKSREFMQEVLKRVKKELAFRVGTTYQEAVMWCLRRGGYLEVDDGELAGEFYDNVVVPLERISKFS</sequence>
<dbReference type="EMBL" id="JBANRG010000080">
    <property type="protein sequence ID" value="KAK7438184.1"/>
    <property type="molecule type" value="Genomic_DNA"/>
</dbReference>
<protein>
    <recommendedName>
        <fullName evidence="2">Prion-inhibition and propagation HeLo domain-containing protein</fullName>
    </recommendedName>
</protein>
<dbReference type="InterPro" id="IPR038305">
    <property type="entry name" value="HeLo_sf"/>
</dbReference>
<accession>A0ABR1IQ35</accession>
<keyword evidence="4" id="KW-1185">Reference proteome</keyword>
<name>A0ABR1IQ35_9AGAR</name>
<evidence type="ECO:0000313" key="4">
    <source>
        <dbReference type="Proteomes" id="UP001498398"/>
    </source>
</evidence>
<dbReference type="Gene3D" id="1.10.510.10">
    <property type="entry name" value="Transferase(Phosphotransferase) domain 1"/>
    <property type="match status" value="1"/>
</dbReference>
<feature type="region of interest" description="Disordered" evidence="1">
    <location>
        <begin position="523"/>
        <end position="542"/>
    </location>
</feature>
<feature type="domain" description="Prion-inhibition and propagation HeLo" evidence="2">
    <location>
        <begin position="7"/>
        <end position="201"/>
    </location>
</feature>
<dbReference type="PANTHER" id="PTHR37542:SF1">
    <property type="entry name" value="PRION-INHIBITION AND PROPAGATION HELO DOMAIN-CONTAINING PROTEIN"/>
    <property type="match status" value="1"/>
</dbReference>
<dbReference type="Pfam" id="PF14479">
    <property type="entry name" value="HeLo"/>
    <property type="match status" value="1"/>
</dbReference>
<feature type="region of interest" description="Disordered" evidence="1">
    <location>
        <begin position="418"/>
        <end position="439"/>
    </location>
</feature>
<dbReference type="PANTHER" id="PTHR37542">
    <property type="entry name" value="HELO DOMAIN-CONTAINING PROTEIN-RELATED"/>
    <property type="match status" value="1"/>
</dbReference>
<evidence type="ECO:0000259" key="2">
    <source>
        <dbReference type="Pfam" id="PF14479"/>
    </source>
</evidence>
<evidence type="ECO:0000313" key="3">
    <source>
        <dbReference type="EMBL" id="KAK7438184.1"/>
    </source>
</evidence>
<dbReference type="Proteomes" id="UP001498398">
    <property type="component" value="Unassembled WGS sequence"/>
</dbReference>
<proteinExistence type="predicted"/>
<organism evidence="3 4">
    <name type="scientific">Marasmiellus scandens</name>
    <dbReference type="NCBI Taxonomy" id="2682957"/>
    <lineage>
        <taxon>Eukaryota</taxon>
        <taxon>Fungi</taxon>
        <taxon>Dikarya</taxon>
        <taxon>Basidiomycota</taxon>
        <taxon>Agaricomycotina</taxon>
        <taxon>Agaricomycetes</taxon>
        <taxon>Agaricomycetidae</taxon>
        <taxon>Agaricales</taxon>
        <taxon>Marasmiineae</taxon>
        <taxon>Omphalotaceae</taxon>
        <taxon>Marasmiellus</taxon>
    </lineage>
</organism>
<gene>
    <name evidence="3" type="ORF">VKT23_018117</name>
</gene>
<reference evidence="3 4" key="1">
    <citation type="submission" date="2024-01" db="EMBL/GenBank/DDBJ databases">
        <title>A draft genome for the cacao thread blight pathogen Marasmiellus scandens.</title>
        <authorList>
            <person name="Baruah I.K."/>
            <person name="Leung J."/>
            <person name="Bukari Y."/>
            <person name="Amoako-Attah I."/>
            <person name="Meinhardt L.W."/>
            <person name="Bailey B.A."/>
            <person name="Cohen S.P."/>
        </authorList>
    </citation>
    <scope>NUCLEOTIDE SEQUENCE [LARGE SCALE GENOMIC DNA]</scope>
    <source>
        <strain evidence="3 4">GH-19</strain>
    </source>
</reference>
<dbReference type="SUPFAM" id="SSF56112">
    <property type="entry name" value="Protein kinase-like (PK-like)"/>
    <property type="match status" value="1"/>
</dbReference>
<comment type="caution">
    <text evidence="3">The sequence shown here is derived from an EMBL/GenBank/DDBJ whole genome shotgun (WGS) entry which is preliminary data.</text>
</comment>
<dbReference type="Gene3D" id="1.20.120.1020">
    <property type="entry name" value="Prion-inhibition and propagation, HeLo domain"/>
    <property type="match status" value="1"/>
</dbReference>